<name>A0A4C1WD22_EUMVA</name>
<evidence type="ECO:0008006" key="3">
    <source>
        <dbReference type="Google" id="ProtNLM"/>
    </source>
</evidence>
<dbReference type="AlphaFoldDB" id="A0A4C1WD22"/>
<dbReference type="OrthoDB" id="10017160at2759"/>
<organism evidence="1 2">
    <name type="scientific">Eumeta variegata</name>
    <name type="common">Bagworm moth</name>
    <name type="synonym">Eumeta japonica</name>
    <dbReference type="NCBI Taxonomy" id="151549"/>
    <lineage>
        <taxon>Eukaryota</taxon>
        <taxon>Metazoa</taxon>
        <taxon>Ecdysozoa</taxon>
        <taxon>Arthropoda</taxon>
        <taxon>Hexapoda</taxon>
        <taxon>Insecta</taxon>
        <taxon>Pterygota</taxon>
        <taxon>Neoptera</taxon>
        <taxon>Endopterygota</taxon>
        <taxon>Lepidoptera</taxon>
        <taxon>Glossata</taxon>
        <taxon>Ditrysia</taxon>
        <taxon>Tineoidea</taxon>
        <taxon>Psychidae</taxon>
        <taxon>Oiketicinae</taxon>
        <taxon>Eumeta</taxon>
    </lineage>
</organism>
<gene>
    <name evidence="1" type="ORF">EVAR_8408_1</name>
</gene>
<sequence length="182" mass="20864">MNLQREKFRARMIFYEFCCHLSQQESYNRLHLAFHGEASSLVHNWFNEFKRDRTKRTDGLHEGCYSTATAEDNISAVQLMIETDKRVIYQQISTSLDIVRGRYLSSFSCLEASLEPSRFLMCKCAASISDRRSGDRDVTRVFPARLWQSAAPAPRPPHCLADAHKYCSSRAVMLTATLPCCL</sequence>
<accession>A0A4C1WD22</accession>
<proteinExistence type="predicted"/>
<evidence type="ECO:0000313" key="1">
    <source>
        <dbReference type="EMBL" id="GBP48800.1"/>
    </source>
</evidence>
<dbReference type="Proteomes" id="UP000299102">
    <property type="component" value="Unassembled WGS sequence"/>
</dbReference>
<protein>
    <recommendedName>
        <fullName evidence="3">Mos1 transposase HTH domain-containing protein</fullName>
    </recommendedName>
</protein>
<evidence type="ECO:0000313" key="2">
    <source>
        <dbReference type="Proteomes" id="UP000299102"/>
    </source>
</evidence>
<comment type="caution">
    <text evidence="1">The sequence shown here is derived from an EMBL/GenBank/DDBJ whole genome shotgun (WGS) entry which is preliminary data.</text>
</comment>
<reference evidence="1 2" key="1">
    <citation type="journal article" date="2019" name="Commun. Biol.">
        <title>The bagworm genome reveals a unique fibroin gene that provides high tensile strength.</title>
        <authorList>
            <person name="Kono N."/>
            <person name="Nakamura H."/>
            <person name="Ohtoshi R."/>
            <person name="Tomita M."/>
            <person name="Numata K."/>
            <person name="Arakawa K."/>
        </authorList>
    </citation>
    <scope>NUCLEOTIDE SEQUENCE [LARGE SCALE GENOMIC DNA]</scope>
</reference>
<keyword evidence="2" id="KW-1185">Reference proteome</keyword>
<dbReference type="EMBL" id="BGZK01000531">
    <property type="protein sequence ID" value="GBP48800.1"/>
    <property type="molecule type" value="Genomic_DNA"/>
</dbReference>